<evidence type="ECO:0000256" key="1">
    <source>
        <dbReference type="ARBA" id="ARBA00010164"/>
    </source>
</evidence>
<keyword evidence="2" id="KW-0808">Transferase</keyword>
<dbReference type="GO" id="GO:0005829">
    <property type="term" value="C:cytosol"/>
    <property type="evidence" value="ECO:0007669"/>
    <property type="project" value="TreeGrafter"/>
</dbReference>
<dbReference type="Gene3D" id="1.10.1070.20">
    <property type="match status" value="1"/>
</dbReference>
<evidence type="ECO:0000259" key="4">
    <source>
        <dbReference type="Pfam" id="PF07804"/>
    </source>
</evidence>
<gene>
    <name evidence="6" type="ORF">SAMN04488071_0157</name>
</gene>
<dbReference type="Pfam" id="PF07804">
    <property type="entry name" value="HipA_C"/>
    <property type="match status" value="1"/>
</dbReference>
<dbReference type="InterPro" id="IPR017508">
    <property type="entry name" value="HipA_N1"/>
</dbReference>
<dbReference type="InterPro" id="IPR012893">
    <property type="entry name" value="HipA-like_C"/>
</dbReference>
<evidence type="ECO:0000256" key="3">
    <source>
        <dbReference type="ARBA" id="ARBA00022777"/>
    </source>
</evidence>
<evidence type="ECO:0000259" key="5">
    <source>
        <dbReference type="Pfam" id="PF13657"/>
    </source>
</evidence>
<feature type="domain" description="HipA-like C-terminal" evidence="4">
    <location>
        <begin position="165"/>
        <end position="375"/>
    </location>
</feature>
<dbReference type="Proteomes" id="UP000183685">
    <property type="component" value="Unassembled WGS sequence"/>
</dbReference>
<dbReference type="GO" id="GO:0004674">
    <property type="term" value="F:protein serine/threonine kinase activity"/>
    <property type="evidence" value="ECO:0007669"/>
    <property type="project" value="TreeGrafter"/>
</dbReference>
<dbReference type="RefSeq" id="WP_068308935.1">
    <property type="nucleotide sequence ID" value="NZ_FNAK01000001.1"/>
</dbReference>
<keyword evidence="7" id="KW-1185">Reference proteome</keyword>
<dbReference type="EMBL" id="FNAK01000001">
    <property type="protein sequence ID" value="SDD25430.1"/>
    <property type="molecule type" value="Genomic_DNA"/>
</dbReference>
<dbReference type="AlphaFoldDB" id="A0A1G6T8I7"/>
<name>A0A1G6T8I7_9PROT</name>
<sequence length="416" mass="46753">MEKRLKVYIGDYPVPVADVIYAKEGSRQYSRFEYTSEWLDNPAAFPISPEVPIQAGPEFRSNDREKQTSSFLSAIADCCPDSWGRGLIRRKIPGATDYDYLAEVNDFTRQGALRFKEPGDDRFVSCQSPEIPSISTLEALRQEVHKIELDPAYAEGGAKALFGSGLGGARPKSDAIEDDALYVAKFPSLNDTKPVEKAEVATLWLARKIGLDVPDSFLIGDRFAIAVLKRFDRDDSGKRHLYISGQTMLKSETAIGHYYTDLVDQMRSQSKDFSRDASELFRRVAYTILISNTDDHMKNHGFLRKSGSNGWELSPMFDVNPQPERGRTLETGISPLSADEASIEALIEASSLFDVDENEAVEWIGDMAEKMKEYWGAMLEKVNLSGAEKRFYLRAIEHAEFERALRLNSPQSAPRF</sequence>
<evidence type="ECO:0000256" key="2">
    <source>
        <dbReference type="ARBA" id="ARBA00022679"/>
    </source>
</evidence>
<comment type="similarity">
    <text evidence="1">Belongs to the HipA Ser/Thr kinase family.</text>
</comment>
<dbReference type="STRING" id="637679.GCA_001550055_00731"/>
<protein>
    <submittedName>
        <fullName evidence="6">Serine/threonine-protein kinase HipA</fullName>
    </submittedName>
</protein>
<dbReference type="InterPro" id="IPR052028">
    <property type="entry name" value="HipA_Ser/Thr_kinase"/>
</dbReference>
<dbReference type="PANTHER" id="PTHR37419:SF8">
    <property type="entry name" value="TOXIN YJJJ"/>
    <property type="match status" value="1"/>
</dbReference>
<feature type="domain" description="HipA N-terminal subdomain 1" evidence="5">
    <location>
        <begin position="27"/>
        <end position="92"/>
    </location>
</feature>
<evidence type="ECO:0000313" key="7">
    <source>
        <dbReference type="Proteomes" id="UP000183685"/>
    </source>
</evidence>
<organism evidence="6 7">
    <name type="scientific">Kordiimonas lacus</name>
    <dbReference type="NCBI Taxonomy" id="637679"/>
    <lineage>
        <taxon>Bacteria</taxon>
        <taxon>Pseudomonadati</taxon>
        <taxon>Pseudomonadota</taxon>
        <taxon>Alphaproteobacteria</taxon>
        <taxon>Kordiimonadales</taxon>
        <taxon>Kordiimonadaceae</taxon>
        <taxon>Kordiimonas</taxon>
    </lineage>
</organism>
<reference evidence="6 7" key="1">
    <citation type="submission" date="2016-10" db="EMBL/GenBank/DDBJ databases">
        <authorList>
            <person name="de Groot N.N."/>
        </authorList>
    </citation>
    <scope>NUCLEOTIDE SEQUENCE [LARGE SCALE GENOMIC DNA]</scope>
    <source>
        <strain evidence="6 7">CGMCC 1.9109</strain>
    </source>
</reference>
<dbReference type="PANTHER" id="PTHR37419">
    <property type="entry name" value="SERINE/THREONINE-PROTEIN KINASE TOXIN HIPA"/>
    <property type="match status" value="1"/>
</dbReference>
<dbReference type="Pfam" id="PF13657">
    <property type="entry name" value="Couple_hipA"/>
    <property type="match status" value="1"/>
</dbReference>
<dbReference type="OrthoDB" id="9805913at2"/>
<accession>A0A1G6T8I7</accession>
<keyword evidence="3 6" id="KW-0418">Kinase</keyword>
<proteinExistence type="inferred from homology"/>
<evidence type="ECO:0000313" key="6">
    <source>
        <dbReference type="EMBL" id="SDD25430.1"/>
    </source>
</evidence>